<dbReference type="KEGG" id="pfj:MYCFIDRAFT_212063"/>
<dbReference type="VEuPathDB" id="FungiDB:MYCFIDRAFT_212063"/>
<protein>
    <recommendedName>
        <fullName evidence="1">DUF6923 domain-containing protein</fullName>
    </recommendedName>
</protein>
<dbReference type="eggNOG" id="ENOG502T64D">
    <property type="taxonomic scope" value="Eukaryota"/>
</dbReference>
<gene>
    <name evidence="2" type="ORF">MYCFIDRAFT_212063</name>
</gene>
<reference evidence="2 3" key="1">
    <citation type="journal article" date="2012" name="PLoS Pathog.">
        <title>Diverse lifestyles and strategies of plant pathogenesis encoded in the genomes of eighteen Dothideomycetes fungi.</title>
        <authorList>
            <person name="Ohm R.A."/>
            <person name="Feau N."/>
            <person name="Henrissat B."/>
            <person name="Schoch C.L."/>
            <person name="Horwitz B.A."/>
            <person name="Barry K.W."/>
            <person name="Condon B.J."/>
            <person name="Copeland A.C."/>
            <person name="Dhillon B."/>
            <person name="Glaser F."/>
            <person name="Hesse C.N."/>
            <person name="Kosti I."/>
            <person name="LaButti K."/>
            <person name="Lindquist E.A."/>
            <person name="Lucas S."/>
            <person name="Salamov A.A."/>
            <person name="Bradshaw R.E."/>
            <person name="Ciuffetti L."/>
            <person name="Hamelin R.C."/>
            <person name="Kema G.H.J."/>
            <person name="Lawrence C."/>
            <person name="Scott J.A."/>
            <person name="Spatafora J.W."/>
            <person name="Turgeon B.G."/>
            <person name="de Wit P.J.G.M."/>
            <person name="Zhong S."/>
            <person name="Goodwin S.B."/>
            <person name="Grigoriev I.V."/>
        </authorList>
    </citation>
    <scope>NUCLEOTIDE SEQUENCE [LARGE SCALE GENOMIC DNA]</scope>
    <source>
        <strain evidence="2 3">CIRAD86</strain>
    </source>
</reference>
<sequence length="257" mass="27469">MYTAPCVVEGYLSQRNTLYRVNLATGQNSTVYTSTDSGTNDGINSLALNPLDSYLYATIRGVDPEVMVRVSFDGRLQRLFNLPSGRKFYVGDFTPDGSFWTGSQSNGWQWIKVNFAPGTANYSTVVQTGTASLPASPFNTNNGGIQDWAYVPGAGQNLFAPFSDSTGATTLYSFSLSTLSWATVGNVGAFGTTVANAKWNAVWASNDGFLYGSEGNTGQIWKFTIRNGIGSQFIVTGPPSQLADGARCWSNTTAIGA</sequence>
<organism evidence="2 3">
    <name type="scientific">Pseudocercospora fijiensis (strain CIRAD86)</name>
    <name type="common">Black leaf streak disease fungus</name>
    <name type="synonym">Mycosphaerella fijiensis</name>
    <dbReference type="NCBI Taxonomy" id="383855"/>
    <lineage>
        <taxon>Eukaryota</taxon>
        <taxon>Fungi</taxon>
        <taxon>Dikarya</taxon>
        <taxon>Ascomycota</taxon>
        <taxon>Pezizomycotina</taxon>
        <taxon>Dothideomycetes</taxon>
        <taxon>Dothideomycetidae</taxon>
        <taxon>Mycosphaerellales</taxon>
        <taxon>Mycosphaerellaceae</taxon>
        <taxon>Pseudocercospora</taxon>
    </lineage>
</organism>
<evidence type="ECO:0000313" key="3">
    <source>
        <dbReference type="Proteomes" id="UP000016932"/>
    </source>
</evidence>
<dbReference type="RefSeq" id="XP_007929395.1">
    <property type="nucleotide sequence ID" value="XM_007931204.1"/>
</dbReference>
<proteinExistence type="predicted"/>
<dbReference type="SUPFAM" id="SSF75011">
    <property type="entry name" value="3-carboxy-cis,cis-mucoante lactonizing enzyme"/>
    <property type="match status" value="1"/>
</dbReference>
<dbReference type="Pfam" id="PF21959">
    <property type="entry name" value="DUF6923"/>
    <property type="match status" value="1"/>
</dbReference>
<accession>M3ASI9</accession>
<dbReference type="HOGENOM" id="CLU_085424_0_0_1"/>
<keyword evidence="3" id="KW-1185">Reference proteome</keyword>
<feature type="domain" description="DUF6923" evidence="1">
    <location>
        <begin position="14"/>
        <end position="248"/>
    </location>
</feature>
<evidence type="ECO:0000313" key="2">
    <source>
        <dbReference type="EMBL" id="EME80467.1"/>
    </source>
</evidence>
<evidence type="ECO:0000259" key="1">
    <source>
        <dbReference type="Pfam" id="PF21959"/>
    </source>
</evidence>
<dbReference type="EMBL" id="KB446561">
    <property type="protein sequence ID" value="EME80467.1"/>
    <property type="molecule type" value="Genomic_DNA"/>
</dbReference>
<dbReference type="Proteomes" id="UP000016932">
    <property type="component" value="Unassembled WGS sequence"/>
</dbReference>
<dbReference type="InterPro" id="IPR054215">
    <property type="entry name" value="DUF6923"/>
</dbReference>
<dbReference type="GeneID" id="19337596"/>
<name>M3ASI9_PSEFD</name>
<dbReference type="OrthoDB" id="4405280at2759"/>
<dbReference type="AlphaFoldDB" id="M3ASI9"/>